<comment type="similarity">
    <text evidence="2 7">Belongs to the DedA family.</text>
</comment>
<proteinExistence type="inferred from homology"/>
<evidence type="ECO:0000256" key="6">
    <source>
        <dbReference type="ARBA" id="ARBA00023136"/>
    </source>
</evidence>
<evidence type="ECO:0000313" key="10">
    <source>
        <dbReference type="Proteomes" id="UP001595884"/>
    </source>
</evidence>
<evidence type="ECO:0000256" key="1">
    <source>
        <dbReference type="ARBA" id="ARBA00004651"/>
    </source>
</evidence>
<comment type="caution">
    <text evidence="7">Lacks conserved residue(s) required for the propagation of feature annotation.</text>
</comment>
<keyword evidence="5 7" id="KW-1133">Transmembrane helix</keyword>
<keyword evidence="6 7" id="KW-0472">Membrane</keyword>
<feature type="domain" description="VTT" evidence="8">
    <location>
        <begin position="3"/>
        <end position="104"/>
    </location>
</feature>
<comment type="caution">
    <text evidence="9">The sequence shown here is derived from an EMBL/GenBank/DDBJ whole genome shotgun (WGS) entry which is preliminary data.</text>
</comment>
<dbReference type="RefSeq" id="WP_240520470.1">
    <property type="nucleotide sequence ID" value="NZ_BAAAVQ010000046.1"/>
</dbReference>
<keyword evidence="4 7" id="KW-0812">Transmembrane</keyword>
<dbReference type="EMBL" id="JBHSHE010000011">
    <property type="protein sequence ID" value="MFC4714987.1"/>
    <property type="molecule type" value="Genomic_DNA"/>
</dbReference>
<feature type="transmembrane region" description="Helical" evidence="7">
    <location>
        <begin position="85"/>
        <end position="112"/>
    </location>
</feature>
<sequence length="149" mass="16711">MVTFTFFFIGAMLRGNATYWLGRAVARGVENTRYQRIVHGAMYQRAQRFIARWGMLAVPLCFLTIGIQSAVNATAGVSRMPLRRYLPAVTVGALAWALIYTTIGMAIFYAWLSLEWPYLLTGALLISAIVILVLRFRQSRSPVAKSDET</sequence>
<accession>A0ABV9MGH8</accession>
<comment type="subcellular location">
    <subcellularLocation>
        <location evidence="1 7">Cell membrane</location>
        <topology evidence="1 7">Multi-pass membrane protein</topology>
    </subcellularLocation>
</comment>
<dbReference type="InterPro" id="IPR032818">
    <property type="entry name" value="DedA-like"/>
</dbReference>
<evidence type="ECO:0000256" key="5">
    <source>
        <dbReference type="ARBA" id="ARBA00022989"/>
    </source>
</evidence>
<dbReference type="PANTHER" id="PTHR30353:SF15">
    <property type="entry name" value="INNER MEMBRANE PROTEIN YABI"/>
    <property type="match status" value="1"/>
</dbReference>
<organism evidence="9 10">
    <name type="scientific">Glutamicibacter bergerei</name>
    <dbReference type="NCBI Taxonomy" id="256702"/>
    <lineage>
        <taxon>Bacteria</taxon>
        <taxon>Bacillati</taxon>
        <taxon>Actinomycetota</taxon>
        <taxon>Actinomycetes</taxon>
        <taxon>Micrococcales</taxon>
        <taxon>Micrococcaceae</taxon>
        <taxon>Glutamicibacter</taxon>
    </lineage>
</organism>
<dbReference type="PANTHER" id="PTHR30353">
    <property type="entry name" value="INNER MEMBRANE PROTEIN DEDA-RELATED"/>
    <property type="match status" value="1"/>
</dbReference>
<protein>
    <submittedName>
        <fullName evidence="9">DedA family protein</fullName>
    </submittedName>
</protein>
<keyword evidence="10" id="KW-1185">Reference proteome</keyword>
<feature type="transmembrane region" description="Helical" evidence="7">
    <location>
        <begin position="50"/>
        <end position="73"/>
    </location>
</feature>
<feature type="transmembrane region" description="Helical" evidence="7">
    <location>
        <begin position="118"/>
        <end position="136"/>
    </location>
</feature>
<name>A0ABV9MGH8_9MICC</name>
<dbReference type="Proteomes" id="UP001595884">
    <property type="component" value="Unassembled WGS sequence"/>
</dbReference>
<evidence type="ECO:0000256" key="3">
    <source>
        <dbReference type="ARBA" id="ARBA00022475"/>
    </source>
</evidence>
<evidence type="ECO:0000259" key="8">
    <source>
        <dbReference type="Pfam" id="PF09335"/>
    </source>
</evidence>
<reference evidence="10" key="1">
    <citation type="journal article" date="2019" name="Int. J. Syst. Evol. Microbiol.">
        <title>The Global Catalogue of Microorganisms (GCM) 10K type strain sequencing project: providing services to taxonomists for standard genome sequencing and annotation.</title>
        <authorList>
            <consortium name="The Broad Institute Genomics Platform"/>
            <consortium name="The Broad Institute Genome Sequencing Center for Infectious Disease"/>
            <person name="Wu L."/>
            <person name="Ma J."/>
        </authorList>
    </citation>
    <scope>NUCLEOTIDE SEQUENCE [LARGE SCALE GENOMIC DNA]</scope>
    <source>
        <strain evidence="10">CGMCC 1.12849</strain>
    </source>
</reference>
<evidence type="ECO:0000256" key="2">
    <source>
        <dbReference type="ARBA" id="ARBA00010792"/>
    </source>
</evidence>
<gene>
    <name evidence="9" type="ORF">ACFO7V_02360</name>
</gene>
<evidence type="ECO:0000313" key="9">
    <source>
        <dbReference type="EMBL" id="MFC4714987.1"/>
    </source>
</evidence>
<evidence type="ECO:0000256" key="7">
    <source>
        <dbReference type="RuleBase" id="RU367016"/>
    </source>
</evidence>
<evidence type="ECO:0000256" key="4">
    <source>
        <dbReference type="ARBA" id="ARBA00022692"/>
    </source>
</evidence>
<dbReference type="InterPro" id="IPR032816">
    <property type="entry name" value="VTT_dom"/>
</dbReference>
<keyword evidence="3 7" id="KW-1003">Cell membrane</keyword>
<dbReference type="Pfam" id="PF09335">
    <property type="entry name" value="VTT_dom"/>
    <property type="match status" value="1"/>
</dbReference>